<evidence type="ECO:0000313" key="2">
    <source>
        <dbReference type="EMBL" id="EEF37567.1"/>
    </source>
</evidence>
<gene>
    <name evidence="2" type="ORF">RCOM_1226760</name>
</gene>
<dbReference type="InParanoid" id="B9SFS8"/>
<evidence type="ECO:0000256" key="1">
    <source>
        <dbReference type="SAM" id="MobiDB-lite"/>
    </source>
</evidence>
<dbReference type="AlphaFoldDB" id="B9SFS8"/>
<sequence>MEAPNSGANTDDDNRELVAARKQKRAYVNERKARDQKSINGENYEVVQEEGKTEPVHIHNDTENRHGVATEEVGKNVGYEDNDAYYNF</sequence>
<reference evidence="3" key="1">
    <citation type="journal article" date="2010" name="Nat. Biotechnol.">
        <title>Draft genome sequence of the oilseed species Ricinus communis.</title>
        <authorList>
            <person name="Chan A.P."/>
            <person name="Crabtree J."/>
            <person name="Zhao Q."/>
            <person name="Lorenzi H."/>
            <person name="Orvis J."/>
            <person name="Puiu D."/>
            <person name="Melake-Berhan A."/>
            <person name="Jones K.M."/>
            <person name="Redman J."/>
            <person name="Chen G."/>
            <person name="Cahoon E.B."/>
            <person name="Gedil M."/>
            <person name="Stanke M."/>
            <person name="Haas B.J."/>
            <person name="Wortman J.R."/>
            <person name="Fraser-Liggett C.M."/>
            <person name="Ravel J."/>
            <person name="Rabinowicz P.D."/>
        </authorList>
    </citation>
    <scope>NUCLEOTIDE SEQUENCE [LARGE SCALE GENOMIC DNA]</scope>
    <source>
        <strain evidence="3">cv. Hale</strain>
    </source>
</reference>
<protein>
    <submittedName>
        <fullName evidence="2">Uncharacterized protein</fullName>
    </submittedName>
</protein>
<feature type="compositionally biased region" description="Basic and acidic residues" evidence="1">
    <location>
        <begin position="49"/>
        <end position="65"/>
    </location>
</feature>
<feature type="region of interest" description="Disordered" evidence="1">
    <location>
        <begin position="46"/>
        <end position="65"/>
    </location>
</feature>
<accession>B9SFS8</accession>
<proteinExistence type="predicted"/>
<dbReference type="Proteomes" id="UP000008311">
    <property type="component" value="Unassembled WGS sequence"/>
</dbReference>
<name>B9SFS8_RICCO</name>
<evidence type="ECO:0000313" key="3">
    <source>
        <dbReference type="Proteomes" id="UP000008311"/>
    </source>
</evidence>
<organism evidence="2 3">
    <name type="scientific">Ricinus communis</name>
    <name type="common">Castor bean</name>
    <dbReference type="NCBI Taxonomy" id="3988"/>
    <lineage>
        <taxon>Eukaryota</taxon>
        <taxon>Viridiplantae</taxon>
        <taxon>Streptophyta</taxon>
        <taxon>Embryophyta</taxon>
        <taxon>Tracheophyta</taxon>
        <taxon>Spermatophyta</taxon>
        <taxon>Magnoliopsida</taxon>
        <taxon>eudicotyledons</taxon>
        <taxon>Gunneridae</taxon>
        <taxon>Pentapetalae</taxon>
        <taxon>rosids</taxon>
        <taxon>fabids</taxon>
        <taxon>Malpighiales</taxon>
        <taxon>Euphorbiaceae</taxon>
        <taxon>Acalyphoideae</taxon>
        <taxon>Acalypheae</taxon>
        <taxon>Ricinus</taxon>
    </lineage>
</organism>
<dbReference type="EMBL" id="EQ973946">
    <property type="protein sequence ID" value="EEF37567.1"/>
    <property type="molecule type" value="Genomic_DNA"/>
</dbReference>
<keyword evidence="3" id="KW-1185">Reference proteome</keyword>